<dbReference type="EC" id="3.1.1.-" evidence="3"/>
<dbReference type="InterPro" id="IPR000997">
    <property type="entry name" value="Cholinesterase"/>
</dbReference>
<gene>
    <name evidence="6" type="ORF">CVLEPA_LOCUS28308</name>
</gene>
<dbReference type="InterPro" id="IPR019826">
    <property type="entry name" value="Carboxylesterase_B_AS"/>
</dbReference>
<comment type="caution">
    <text evidence="6">The sequence shown here is derived from an EMBL/GenBank/DDBJ whole genome shotgun (WGS) entry which is preliminary data.</text>
</comment>
<evidence type="ECO:0000256" key="3">
    <source>
        <dbReference type="RuleBase" id="RU361235"/>
    </source>
</evidence>
<sequence>MGHQKVYIAAVIGVILCAAITIPLVITLPKPDRLDLVTATVNEGNIVGQVTPEAGIFFGIPFSQPPIREFRWRRPRDPLKYESRYWDATYKRPGCQQICDQPASEYSCPHEISEDCLYLNVWVPRRLLTNAKSDDIVTSEHYALQNDYLPGGQSAPLAVMVWFYGGNFLNGAGSCVLYDGRNMANMGDVIVVTTNYRVAHLGFLVQGEKGSEEAKGNFGFWDQIKTLEWVKQNIQNFGGDPNKVTIFGQSAGAESVGIHFTSEVSKDLFRQGIMQSNPFGLPLRNWTDAKEFGGRFAEAAGCQRDDMTCLRAKSVKELEKAFNDTSLEVTDPSRITLIFQPWSPVIDGDVLREQPVDAFIKGNVHNKPMINGATVDEGMIFVAEAFPNPMTNMFYKALLRIVFKEDYSPVYSTYPDECYGDCREMVNKLATEYLFSCPQRKAQNSTRNIQHWWYIFNQTWSFEEVWEEPLCFDRVCHAAELAYLFNVEQMTTFTFTEEERVFSKRLIWYWTNFAKYGNPNGPPATIRAKDIVKTSVIEDGGQVGAKAWSTFGEYGTPENDYKALQLQANGDFEMRQPYKDICDFWDNVDAYADHYMTAQLQRYWRKKFKQMWRHV</sequence>
<evidence type="ECO:0000256" key="2">
    <source>
        <dbReference type="ARBA" id="ARBA00022801"/>
    </source>
</evidence>
<accession>A0ABP0GVA5</accession>
<comment type="similarity">
    <text evidence="1 3">Belongs to the type-B carboxylesterase/lipase family.</text>
</comment>
<dbReference type="Proteomes" id="UP001642483">
    <property type="component" value="Unassembled WGS sequence"/>
</dbReference>
<dbReference type="SUPFAM" id="SSF53474">
    <property type="entry name" value="alpha/beta-Hydrolases"/>
    <property type="match status" value="1"/>
</dbReference>
<dbReference type="PANTHER" id="PTHR45570:SF1">
    <property type="entry name" value="CARBOXYLIC ESTER HYDROLASE"/>
    <property type="match status" value="1"/>
</dbReference>
<name>A0ABP0GVA5_CLALP</name>
<proteinExistence type="inferred from homology"/>
<dbReference type="PANTHER" id="PTHR45570">
    <property type="entry name" value="CARBOXYLIC ESTER HYDROLASE"/>
    <property type="match status" value="1"/>
</dbReference>
<evidence type="ECO:0000259" key="5">
    <source>
        <dbReference type="Pfam" id="PF00135"/>
    </source>
</evidence>
<dbReference type="InterPro" id="IPR002018">
    <property type="entry name" value="CarbesteraseB"/>
</dbReference>
<dbReference type="Gene3D" id="3.40.50.1820">
    <property type="entry name" value="alpha/beta hydrolase"/>
    <property type="match status" value="1"/>
</dbReference>
<evidence type="ECO:0000256" key="1">
    <source>
        <dbReference type="ARBA" id="ARBA00005964"/>
    </source>
</evidence>
<reference evidence="6 7" key="1">
    <citation type="submission" date="2024-02" db="EMBL/GenBank/DDBJ databases">
        <authorList>
            <person name="Daric V."/>
            <person name="Darras S."/>
        </authorList>
    </citation>
    <scope>NUCLEOTIDE SEQUENCE [LARGE SCALE GENOMIC DNA]</scope>
</reference>
<evidence type="ECO:0000313" key="6">
    <source>
        <dbReference type="EMBL" id="CAK8694998.1"/>
    </source>
</evidence>
<dbReference type="PROSITE" id="PS00122">
    <property type="entry name" value="CARBOXYLESTERASE_B_1"/>
    <property type="match status" value="1"/>
</dbReference>
<keyword evidence="4" id="KW-0812">Transmembrane</keyword>
<evidence type="ECO:0000256" key="4">
    <source>
        <dbReference type="SAM" id="Phobius"/>
    </source>
</evidence>
<dbReference type="InterPro" id="IPR029058">
    <property type="entry name" value="AB_hydrolase_fold"/>
</dbReference>
<evidence type="ECO:0000313" key="7">
    <source>
        <dbReference type="Proteomes" id="UP001642483"/>
    </source>
</evidence>
<keyword evidence="2 3" id="KW-0378">Hydrolase</keyword>
<feature type="transmembrane region" description="Helical" evidence="4">
    <location>
        <begin position="6"/>
        <end position="26"/>
    </location>
</feature>
<keyword evidence="4" id="KW-0472">Membrane</keyword>
<organism evidence="6 7">
    <name type="scientific">Clavelina lepadiformis</name>
    <name type="common">Light-bulb sea squirt</name>
    <name type="synonym">Ascidia lepadiformis</name>
    <dbReference type="NCBI Taxonomy" id="159417"/>
    <lineage>
        <taxon>Eukaryota</taxon>
        <taxon>Metazoa</taxon>
        <taxon>Chordata</taxon>
        <taxon>Tunicata</taxon>
        <taxon>Ascidiacea</taxon>
        <taxon>Aplousobranchia</taxon>
        <taxon>Clavelinidae</taxon>
        <taxon>Clavelina</taxon>
    </lineage>
</organism>
<dbReference type="PRINTS" id="PR00878">
    <property type="entry name" value="CHOLNESTRASE"/>
</dbReference>
<dbReference type="PROSITE" id="PS00941">
    <property type="entry name" value="CARBOXYLESTERASE_B_2"/>
    <property type="match status" value="1"/>
</dbReference>
<keyword evidence="7" id="KW-1185">Reference proteome</keyword>
<dbReference type="EMBL" id="CAWYQH010000141">
    <property type="protein sequence ID" value="CAK8694998.1"/>
    <property type="molecule type" value="Genomic_DNA"/>
</dbReference>
<dbReference type="InterPro" id="IPR019819">
    <property type="entry name" value="Carboxylesterase_B_CS"/>
</dbReference>
<feature type="domain" description="Carboxylesterase type B" evidence="5">
    <location>
        <begin position="40"/>
        <end position="585"/>
    </location>
</feature>
<dbReference type="Pfam" id="PF00135">
    <property type="entry name" value="COesterase"/>
    <property type="match status" value="1"/>
</dbReference>
<keyword evidence="4" id="KW-1133">Transmembrane helix</keyword>
<protein>
    <recommendedName>
        <fullName evidence="3">Carboxylic ester hydrolase</fullName>
        <ecNumber evidence="3">3.1.1.-</ecNumber>
    </recommendedName>
</protein>